<protein>
    <submittedName>
        <fullName evidence="2">Uncharacterized protein</fullName>
    </submittedName>
</protein>
<gene>
    <name evidence="2" type="primary">ABSGL_13066.1 scaffold 13659</name>
</gene>
<dbReference type="OrthoDB" id="2384637at2759"/>
<accession>A0A163KE26</accession>
<dbReference type="Proteomes" id="UP000078561">
    <property type="component" value="Unassembled WGS sequence"/>
</dbReference>
<dbReference type="OMA" id="AKPTHFN"/>
<keyword evidence="3" id="KW-1185">Reference proteome</keyword>
<evidence type="ECO:0000256" key="1">
    <source>
        <dbReference type="SAM" id="MobiDB-lite"/>
    </source>
</evidence>
<reference evidence="2" key="1">
    <citation type="submission" date="2016-04" db="EMBL/GenBank/DDBJ databases">
        <authorList>
            <person name="Evans L.H."/>
            <person name="Alamgir A."/>
            <person name="Owens N."/>
            <person name="Weber N.D."/>
            <person name="Virtaneva K."/>
            <person name="Barbian K."/>
            <person name="Babar A."/>
            <person name="Rosenke K."/>
        </authorList>
    </citation>
    <scope>NUCLEOTIDE SEQUENCE [LARGE SCALE GENOMIC DNA]</scope>
    <source>
        <strain evidence="2">CBS 101.48</strain>
    </source>
</reference>
<proteinExistence type="predicted"/>
<feature type="compositionally biased region" description="Low complexity" evidence="1">
    <location>
        <begin position="59"/>
        <end position="82"/>
    </location>
</feature>
<dbReference type="Pfam" id="PF12855">
    <property type="entry name" value="Ecl1"/>
    <property type="match status" value="1"/>
</dbReference>
<dbReference type="InParanoid" id="A0A163KE26"/>
<dbReference type="InterPro" id="IPR024368">
    <property type="entry name" value="Ecl1/2/3"/>
</dbReference>
<name>A0A163KE26_ABSGL</name>
<organism evidence="2">
    <name type="scientific">Absidia glauca</name>
    <name type="common">Pin mould</name>
    <dbReference type="NCBI Taxonomy" id="4829"/>
    <lineage>
        <taxon>Eukaryota</taxon>
        <taxon>Fungi</taxon>
        <taxon>Fungi incertae sedis</taxon>
        <taxon>Mucoromycota</taxon>
        <taxon>Mucoromycotina</taxon>
        <taxon>Mucoromycetes</taxon>
        <taxon>Mucorales</taxon>
        <taxon>Cunninghamellaceae</taxon>
        <taxon>Absidia</taxon>
    </lineage>
</organism>
<evidence type="ECO:0000313" key="2">
    <source>
        <dbReference type="EMBL" id="SAM07423.1"/>
    </source>
</evidence>
<sequence>MSDLSWCPSCDNAISPSSDSLYCSEECLRADALRRHPLLGYTYPELTDFPRPLPKRPSFHSLHSSCSSNDDSPTAATTSSSSSPPPQLLFSYFMSSPSSAPSFDTSS</sequence>
<dbReference type="EMBL" id="LT554760">
    <property type="protein sequence ID" value="SAM07423.1"/>
    <property type="molecule type" value="Genomic_DNA"/>
</dbReference>
<feature type="region of interest" description="Disordered" evidence="1">
    <location>
        <begin position="52"/>
        <end position="84"/>
    </location>
</feature>
<evidence type="ECO:0000313" key="3">
    <source>
        <dbReference type="Proteomes" id="UP000078561"/>
    </source>
</evidence>
<dbReference type="AlphaFoldDB" id="A0A163KE26"/>